<gene>
    <name evidence="1" type="ORF">DPEC_G00272970</name>
</gene>
<protein>
    <submittedName>
        <fullName evidence="1">Uncharacterized protein</fullName>
    </submittedName>
</protein>
<dbReference type="EMBL" id="CM055751">
    <property type="protein sequence ID" value="KAJ7993491.1"/>
    <property type="molecule type" value="Genomic_DNA"/>
</dbReference>
<evidence type="ECO:0000313" key="1">
    <source>
        <dbReference type="EMBL" id="KAJ7993491.1"/>
    </source>
</evidence>
<keyword evidence="2" id="KW-1185">Reference proteome</keyword>
<comment type="caution">
    <text evidence="1">The sequence shown here is derived from an EMBL/GenBank/DDBJ whole genome shotgun (WGS) entry which is preliminary data.</text>
</comment>
<evidence type="ECO:0000313" key="2">
    <source>
        <dbReference type="Proteomes" id="UP001157502"/>
    </source>
</evidence>
<dbReference type="Proteomes" id="UP001157502">
    <property type="component" value="Chromosome 24"/>
</dbReference>
<accession>A0ACC2FQ67</accession>
<name>A0ACC2FQ67_DALPE</name>
<sequence>MDSKPRRTRKPNWTEEQCLLLARLVDEHKAILKGKFGPGVTARGKKQIWERIAQTINGAFPLLMRTREDCEKRWYVLQSKAREEIAAHKRGSSRTGGGQPAKQLSQVTQTVFNIFGHSDTSITGLKEETDSSMIQLVVLQKCSPEPSAEDWGPSTSQMGDTKPEASHSLPSAPTPSLMDKKLEIEMDVLNQQKIVLRLQEEYYKLKIELLKNKTNNK</sequence>
<reference evidence="1" key="1">
    <citation type="submission" date="2021-05" db="EMBL/GenBank/DDBJ databases">
        <authorList>
            <person name="Pan Q."/>
            <person name="Jouanno E."/>
            <person name="Zahm M."/>
            <person name="Klopp C."/>
            <person name="Cabau C."/>
            <person name="Louis A."/>
            <person name="Berthelot C."/>
            <person name="Parey E."/>
            <person name="Roest Crollius H."/>
            <person name="Montfort J."/>
            <person name="Robinson-Rechavi M."/>
            <person name="Bouchez O."/>
            <person name="Lampietro C."/>
            <person name="Lopez Roques C."/>
            <person name="Donnadieu C."/>
            <person name="Postlethwait J."/>
            <person name="Bobe J."/>
            <person name="Dillon D."/>
            <person name="Chandos A."/>
            <person name="von Hippel F."/>
            <person name="Guiguen Y."/>
        </authorList>
    </citation>
    <scope>NUCLEOTIDE SEQUENCE</scope>
    <source>
        <strain evidence="1">YG-Jan2019</strain>
    </source>
</reference>
<proteinExistence type="predicted"/>
<organism evidence="1 2">
    <name type="scientific">Dallia pectoralis</name>
    <name type="common">Alaska blackfish</name>
    <dbReference type="NCBI Taxonomy" id="75939"/>
    <lineage>
        <taxon>Eukaryota</taxon>
        <taxon>Metazoa</taxon>
        <taxon>Chordata</taxon>
        <taxon>Craniata</taxon>
        <taxon>Vertebrata</taxon>
        <taxon>Euteleostomi</taxon>
        <taxon>Actinopterygii</taxon>
        <taxon>Neopterygii</taxon>
        <taxon>Teleostei</taxon>
        <taxon>Protacanthopterygii</taxon>
        <taxon>Esociformes</taxon>
        <taxon>Umbridae</taxon>
        <taxon>Dallia</taxon>
    </lineage>
</organism>